<evidence type="ECO:0000313" key="3">
    <source>
        <dbReference type="Proteomes" id="UP001152747"/>
    </source>
</evidence>
<reference evidence="2" key="1">
    <citation type="submission" date="2022-11" db="EMBL/GenBank/DDBJ databases">
        <authorList>
            <person name="Kikuchi T."/>
        </authorList>
    </citation>
    <scope>NUCLEOTIDE SEQUENCE</scope>
    <source>
        <strain evidence="2">PS1010</strain>
    </source>
</reference>
<feature type="coiled-coil region" evidence="1">
    <location>
        <begin position="489"/>
        <end position="598"/>
    </location>
</feature>
<dbReference type="AlphaFoldDB" id="A0A9P1NA68"/>
<proteinExistence type="predicted"/>
<keyword evidence="3" id="KW-1185">Reference proteome</keyword>
<dbReference type="EMBL" id="CANHGI010000006">
    <property type="protein sequence ID" value="CAI5456731.1"/>
    <property type="molecule type" value="Genomic_DNA"/>
</dbReference>
<gene>
    <name evidence="2" type="ORF">CAMP_LOCUS19368</name>
</gene>
<sequence>MSATVKKARVTSKIAQAENFNLPTSSESTKNLLRQTEEKRQILDEKCEEYEKLCRSERKWKNSKLEFESTNNVFNFQNQEIDQKLAGILQNSESLFLSEQQKLNEALKFIKKYEDLVGKNEKIERNLEKEIDVNEQMESSCLKNREMFSKISKKIEEHGKEIKKLEMGLEADEKTKVTLEKYFSRLVEDVFLIQRRLEDIMLGTSKNRSNLRQDEKLLRAQKQRHQHFAKILGLSKNLKISSENLQDLNYLRNLEEEWLELQMEVEKVEKKMMEKLEVLKNSKQVMQTSKLAEKLEMKRFEKEKIAQNYFEMEKNTPMYAAYTARRSKNLNFEQNLESENQSETGKSEDSEKYGAKSVRFKYDSGRIQEYYDLLDYRKKILRTSEIEAIQNLSKELTILRNSVSSQRQETLFLDKEIEWLHENILNRQNDIQTWLKKTDDFLENAEKERLKIEKREDFSHISSQMDSEHLPDLNSEDLDEKFRYLERERNFLKDTHRNLKISLNKLEQQWNLEKSMNFNIENDFQNSPDVSEWIAKIEQIEDQIKKIQMMENHAFSANGVLKSDLTLLKPYQEEYQEFEKLVDQNNQLNLNLAKHNLQMGSQELQDSGDIKIF</sequence>
<accession>A0A9P1NA68</accession>
<dbReference type="OrthoDB" id="5805620at2759"/>
<evidence type="ECO:0000256" key="1">
    <source>
        <dbReference type="SAM" id="Coils"/>
    </source>
</evidence>
<comment type="caution">
    <text evidence="2">The sequence shown here is derived from an EMBL/GenBank/DDBJ whole genome shotgun (WGS) entry which is preliminary data.</text>
</comment>
<name>A0A9P1NA68_9PELO</name>
<protein>
    <submittedName>
        <fullName evidence="2">Uncharacterized protein</fullName>
    </submittedName>
</protein>
<keyword evidence="1" id="KW-0175">Coiled coil</keyword>
<evidence type="ECO:0000313" key="2">
    <source>
        <dbReference type="EMBL" id="CAI5456731.1"/>
    </source>
</evidence>
<feature type="coiled-coil region" evidence="1">
    <location>
        <begin position="113"/>
        <end position="140"/>
    </location>
</feature>
<organism evidence="2 3">
    <name type="scientific">Caenorhabditis angaria</name>
    <dbReference type="NCBI Taxonomy" id="860376"/>
    <lineage>
        <taxon>Eukaryota</taxon>
        <taxon>Metazoa</taxon>
        <taxon>Ecdysozoa</taxon>
        <taxon>Nematoda</taxon>
        <taxon>Chromadorea</taxon>
        <taxon>Rhabditida</taxon>
        <taxon>Rhabditina</taxon>
        <taxon>Rhabditomorpha</taxon>
        <taxon>Rhabditoidea</taxon>
        <taxon>Rhabditidae</taxon>
        <taxon>Peloderinae</taxon>
        <taxon>Caenorhabditis</taxon>
    </lineage>
</organism>
<dbReference type="Proteomes" id="UP001152747">
    <property type="component" value="Unassembled WGS sequence"/>
</dbReference>
<feature type="coiled-coil region" evidence="1">
    <location>
        <begin position="26"/>
        <end position="53"/>
    </location>
</feature>